<dbReference type="PRINTS" id="PR00326">
    <property type="entry name" value="GTP1OBG"/>
</dbReference>
<proteinExistence type="inferred from homology"/>
<evidence type="ECO:0000256" key="2">
    <source>
        <dbReference type="ARBA" id="ARBA00022723"/>
    </source>
</evidence>
<dbReference type="GO" id="GO:0016887">
    <property type="term" value="F:ATP hydrolysis activity"/>
    <property type="evidence" value="ECO:0007669"/>
    <property type="project" value="UniProtKB-UniRule"/>
</dbReference>
<evidence type="ECO:0000256" key="5">
    <source>
        <dbReference type="ARBA" id="ARBA00022842"/>
    </source>
</evidence>
<evidence type="ECO:0000313" key="9">
    <source>
        <dbReference type="EMBL" id="KKQ18676.1"/>
    </source>
</evidence>
<dbReference type="SUPFAM" id="SSF81271">
    <property type="entry name" value="TGS-like"/>
    <property type="match status" value="1"/>
</dbReference>
<dbReference type="GO" id="GO:0046872">
    <property type="term" value="F:metal ion binding"/>
    <property type="evidence" value="ECO:0007669"/>
    <property type="project" value="UniProtKB-KW"/>
</dbReference>
<dbReference type="Gene3D" id="1.10.150.300">
    <property type="entry name" value="TGS-like domain"/>
    <property type="match status" value="1"/>
</dbReference>
<dbReference type="Pfam" id="PF01926">
    <property type="entry name" value="MMR_HSR1"/>
    <property type="match status" value="1"/>
</dbReference>
<evidence type="ECO:0000259" key="8">
    <source>
        <dbReference type="PROSITE" id="PS51880"/>
    </source>
</evidence>
<dbReference type="EMBL" id="LBSM01000002">
    <property type="protein sequence ID" value="KKQ18676.1"/>
    <property type="molecule type" value="Genomic_DNA"/>
</dbReference>
<dbReference type="PROSITE" id="PS51710">
    <property type="entry name" value="G_OBG"/>
    <property type="match status" value="1"/>
</dbReference>
<dbReference type="InterPro" id="IPR006073">
    <property type="entry name" value="GTP-bd"/>
</dbReference>
<dbReference type="FunFam" id="3.10.20.30:FF:000001">
    <property type="entry name" value="Ribosome-binding ATPase YchF"/>
    <property type="match status" value="1"/>
</dbReference>
<comment type="function">
    <text evidence="6">ATPase that binds to both the 70S ribosome and the 50S ribosomal subunit in a nucleotide-independent manner.</text>
</comment>
<dbReference type="Gene3D" id="3.40.50.300">
    <property type="entry name" value="P-loop containing nucleotide triphosphate hydrolases"/>
    <property type="match status" value="1"/>
</dbReference>
<dbReference type="Pfam" id="PF06071">
    <property type="entry name" value="YchF-GTPase_C"/>
    <property type="match status" value="1"/>
</dbReference>
<dbReference type="InterPro" id="IPR004095">
    <property type="entry name" value="TGS"/>
</dbReference>
<dbReference type="Gene3D" id="3.10.20.30">
    <property type="match status" value="1"/>
</dbReference>
<dbReference type="CDD" id="cd01900">
    <property type="entry name" value="YchF"/>
    <property type="match status" value="1"/>
</dbReference>
<dbReference type="NCBIfam" id="TIGR00092">
    <property type="entry name" value="redox-regulated ATPase YchF"/>
    <property type="match status" value="1"/>
</dbReference>
<sequence length="367" mass="40708">MSLSIGIVGLPNVGKSTLFNALVKNAKAEASNYPFCTIDPNVGVVEVPDNRLEKLTEISHSQKTVPTTIEFIDIAGLVKGAHKGEGLGNQFLAHIKETDAIAMVIRFFENPDIIHVGGQINPAEDIKTINLELILSDLSLVEKSLARMSKDLKPGDNEGKKKIVILEKIKEGLEQEIPIWAIFPNKEDLELICEIQFLTSKPVLYIANVSENMATTKPEDLIEKYHLDELIKNPDSLIPISAQIESELGELSDTDQKEFLESLNLEASGLNRLIQIAYETLGLITFFTSGEKETRAWTITKGSTAPQAAGKIHTDFERGFIATDVIKYDNFIQHQGWIPCKEKGLVKTEGKTYIVQDGDVMLFKFNV</sequence>
<dbReference type="InterPro" id="IPR023192">
    <property type="entry name" value="TGS-like_dom_sf"/>
</dbReference>
<dbReference type="SUPFAM" id="SSF52540">
    <property type="entry name" value="P-loop containing nucleoside triphosphate hydrolases"/>
    <property type="match status" value="1"/>
</dbReference>
<dbReference type="GO" id="GO:0005524">
    <property type="term" value="F:ATP binding"/>
    <property type="evidence" value="ECO:0007669"/>
    <property type="project" value="UniProtKB-UniRule"/>
</dbReference>
<evidence type="ECO:0000256" key="4">
    <source>
        <dbReference type="ARBA" id="ARBA00022840"/>
    </source>
</evidence>
<accession>A0A0G0IRQ1</accession>
<dbReference type="InterPro" id="IPR031167">
    <property type="entry name" value="G_OBG"/>
</dbReference>
<name>A0A0G0IRQ1_9BACT</name>
<keyword evidence="5" id="KW-0460">Magnesium</keyword>
<dbReference type="InterPro" id="IPR004396">
    <property type="entry name" value="ATPase_YchF/OLA1"/>
</dbReference>
<gene>
    <name evidence="6" type="primary">ychF</name>
    <name evidence="9" type="ORF">US31_C0002G0021</name>
</gene>
<dbReference type="FunFam" id="1.10.150.300:FF:000001">
    <property type="entry name" value="Ribosome-binding ATPase YchF"/>
    <property type="match status" value="1"/>
</dbReference>
<keyword evidence="4 6" id="KW-0067">ATP-binding</keyword>
<protein>
    <recommendedName>
        <fullName evidence="6">Ribosome-binding ATPase YchF</fullName>
    </recommendedName>
</protein>
<feature type="domain" description="OBG-type G" evidence="7">
    <location>
        <begin position="3"/>
        <end position="260"/>
    </location>
</feature>
<dbReference type="InterPro" id="IPR041706">
    <property type="entry name" value="YchF_N"/>
</dbReference>
<dbReference type="PANTHER" id="PTHR23305">
    <property type="entry name" value="OBG GTPASE FAMILY"/>
    <property type="match status" value="1"/>
</dbReference>
<dbReference type="GO" id="GO:0005737">
    <property type="term" value="C:cytoplasm"/>
    <property type="evidence" value="ECO:0007669"/>
    <property type="project" value="TreeGrafter"/>
</dbReference>
<comment type="cofactor">
    <cofactor evidence="1">
        <name>Mg(2+)</name>
        <dbReference type="ChEBI" id="CHEBI:18420"/>
    </cofactor>
</comment>
<keyword evidence="2" id="KW-0479">Metal-binding</keyword>
<dbReference type="PROSITE" id="PS51880">
    <property type="entry name" value="TGS"/>
    <property type="match status" value="1"/>
</dbReference>
<dbReference type="PANTHER" id="PTHR23305:SF18">
    <property type="entry name" value="OBG-TYPE G DOMAIN-CONTAINING PROTEIN"/>
    <property type="match status" value="1"/>
</dbReference>
<dbReference type="AlphaFoldDB" id="A0A0G0IRQ1"/>
<comment type="similarity">
    <text evidence="6">Belongs to the TRAFAC class OBG-HflX-like GTPase superfamily. OBG GTPase family. YchF/OLA1 subfamily.</text>
</comment>
<dbReference type="GO" id="GO:0043023">
    <property type="term" value="F:ribosomal large subunit binding"/>
    <property type="evidence" value="ECO:0007669"/>
    <property type="project" value="UniProtKB-UniRule"/>
</dbReference>
<dbReference type="PATRIC" id="fig|1618331.3.peg.101"/>
<feature type="binding site" evidence="6">
    <location>
        <begin position="12"/>
        <end position="17"/>
    </location>
    <ligand>
        <name>ATP</name>
        <dbReference type="ChEBI" id="CHEBI:30616"/>
    </ligand>
</feature>
<evidence type="ECO:0000256" key="1">
    <source>
        <dbReference type="ARBA" id="ARBA00001946"/>
    </source>
</evidence>
<dbReference type="Proteomes" id="UP000034508">
    <property type="component" value="Unassembled WGS sequence"/>
</dbReference>
<evidence type="ECO:0000259" key="7">
    <source>
        <dbReference type="PROSITE" id="PS51710"/>
    </source>
</evidence>
<dbReference type="InterPro" id="IPR027417">
    <property type="entry name" value="P-loop_NTPase"/>
</dbReference>
<dbReference type="InterPro" id="IPR012675">
    <property type="entry name" value="Beta-grasp_dom_sf"/>
</dbReference>
<dbReference type="InterPro" id="IPR012676">
    <property type="entry name" value="TGS-like"/>
</dbReference>
<evidence type="ECO:0000256" key="6">
    <source>
        <dbReference type="HAMAP-Rule" id="MF_00944"/>
    </source>
</evidence>
<dbReference type="GO" id="GO:0005525">
    <property type="term" value="F:GTP binding"/>
    <property type="evidence" value="ECO:0007669"/>
    <property type="project" value="InterPro"/>
</dbReference>
<evidence type="ECO:0000256" key="3">
    <source>
        <dbReference type="ARBA" id="ARBA00022741"/>
    </source>
</evidence>
<keyword evidence="3 6" id="KW-0547">Nucleotide-binding</keyword>
<dbReference type="HAMAP" id="MF_00944">
    <property type="entry name" value="YchF_OLA1_ATPase"/>
    <property type="match status" value="1"/>
</dbReference>
<dbReference type="PIRSF" id="PIRSF006641">
    <property type="entry name" value="CHP00092"/>
    <property type="match status" value="1"/>
</dbReference>
<dbReference type="CDD" id="cd04867">
    <property type="entry name" value="TGS_YchF_OLA1"/>
    <property type="match status" value="1"/>
</dbReference>
<organism evidence="9 10">
    <name type="scientific">Berkelbacteria bacterium GW2011_GWA1_36_9</name>
    <dbReference type="NCBI Taxonomy" id="1618331"/>
    <lineage>
        <taxon>Bacteria</taxon>
        <taxon>Candidatus Berkelbacteria</taxon>
    </lineage>
</organism>
<comment type="caution">
    <text evidence="9">The sequence shown here is derived from an EMBL/GenBank/DDBJ whole genome shotgun (WGS) entry which is preliminary data.</text>
</comment>
<dbReference type="InterPro" id="IPR013029">
    <property type="entry name" value="YchF_C"/>
</dbReference>
<feature type="domain" description="TGS" evidence="8">
    <location>
        <begin position="282"/>
        <end position="365"/>
    </location>
</feature>
<evidence type="ECO:0000313" key="10">
    <source>
        <dbReference type="Proteomes" id="UP000034508"/>
    </source>
</evidence>
<reference evidence="9 10" key="1">
    <citation type="journal article" date="2015" name="Nature">
        <title>rRNA introns, odd ribosomes, and small enigmatic genomes across a large radiation of phyla.</title>
        <authorList>
            <person name="Brown C.T."/>
            <person name="Hug L.A."/>
            <person name="Thomas B.C."/>
            <person name="Sharon I."/>
            <person name="Castelle C.J."/>
            <person name="Singh A."/>
            <person name="Wilkins M.J."/>
            <person name="Williams K.H."/>
            <person name="Banfield J.F."/>
        </authorList>
    </citation>
    <scope>NUCLEOTIDE SEQUENCE [LARGE SCALE GENOMIC DNA]</scope>
</reference>